<accession>A0ABR9UUJ1</accession>
<organism evidence="1 2">
    <name type="scientific">Gloeocapsopsis crepidinum LEGE 06123</name>
    <dbReference type="NCBI Taxonomy" id="588587"/>
    <lineage>
        <taxon>Bacteria</taxon>
        <taxon>Bacillati</taxon>
        <taxon>Cyanobacteriota</taxon>
        <taxon>Cyanophyceae</taxon>
        <taxon>Oscillatoriophycideae</taxon>
        <taxon>Chroococcales</taxon>
        <taxon>Chroococcaceae</taxon>
        <taxon>Gloeocapsopsis</taxon>
    </lineage>
</organism>
<evidence type="ECO:0000313" key="1">
    <source>
        <dbReference type="EMBL" id="MBE9191970.1"/>
    </source>
</evidence>
<gene>
    <name evidence="1" type="ORF">IQ230_16740</name>
</gene>
<protein>
    <submittedName>
        <fullName evidence="1">Uncharacterized protein</fullName>
    </submittedName>
</protein>
<proteinExistence type="predicted"/>
<sequence>MNYQQWLNYKEQELLVPRSKPASNSKQIQLSGLFNRVRCYFSQLFAFSDEPQVQEIVVDGKMQWKVYDPQSDRTLQLNSSQEVSMWLEERYYNRPINVWE</sequence>
<dbReference type="Proteomes" id="UP000651156">
    <property type="component" value="Unassembled WGS sequence"/>
</dbReference>
<dbReference type="RefSeq" id="WP_193933318.1">
    <property type="nucleotide sequence ID" value="NZ_CAWPMZ010000076.1"/>
</dbReference>
<dbReference type="EMBL" id="JADEWN010000043">
    <property type="protein sequence ID" value="MBE9191970.1"/>
    <property type="molecule type" value="Genomic_DNA"/>
</dbReference>
<keyword evidence="2" id="KW-1185">Reference proteome</keyword>
<name>A0ABR9UUJ1_9CHRO</name>
<evidence type="ECO:0000313" key="2">
    <source>
        <dbReference type="Proteomes" id="UP000651156"/>
    </source>
</evidence>
<reference evidence="1 2" key="1">
    <citation type="submission" date="2020-10" db="EMBL/GenBank/DDBJ databases">
        <authorList>
            <person name="Castelo-Branco R."/>
            <person name="Eusebio N."/>
            <person name="Adriana R."/>
            <person name="Vieira A."/>
            <person name="Brugerolle De Fraissinette N."/>
            <person name="Rezende De Castro R."/>
            <person name="Schneider M.P."/>
            <person name="Vasconcelos V."/>
            <person name="Leao P.N."/>
        </authorList>
    </citation>
    <scope>NUCLEOTIDE SEQUENCE [LARGE SCALE GENOMIC DNA]</scope>
    <source>
        <strain evidence="1 2">LEGE 06123</strain>
    </source>
</reference>
<comment type="caution">
    <text evidence="1">The sequence shown here is derived from an EMBL/GenBank/DDBJ whole genome shotgun (WGS) entry which is preliminary data.</text>
</comment>